<proteinExistence type="predicted"/>
<protein>
    <submittedName>
        <fullName evidence="1">Uncharacterized protein</fullName>
    </submittedName>
</protein>
<evidence type="ECO:0000313" key="1">
    <source>
        <dbReference type="EMBL" id="QJA90098.1"/>
    </source>
</evidence>
<name>A0A6M3LAJ5_9ZZZZ</name>
<dbReference type="EMBL" id="MT142890">
    <property type="protein sequence ID" value="QJA90098.1"/>
    <property type="molecule type" value="Genomic_DNA"/>
</dbReference>
<organism evidence="1">
    <name type="scientific">viral metagenome</name>
    <dbReference type="NCBI Taxonomy" id="1070528"/>
    <lineage>
        <taxon>unclassified sequences</taxon>
        <taxon>metagenomes</taxon>
        <taxon>organismal metagenomes</taxon>
    </lineage>
</organism>
<sequence length="132" mass="13999">MRDYKEYTLLSAKGATGAGSNINVADFKHAVFSFATDGGSDAALTVKFAGAIDETAPTFTSAQSVTNMFDYIQVVDLEDGSTIDGDTGISVATADGYRLVETNINALTWLTAVVTARTQGEVTVKVRVYNNE</sequence>
<dbReference type="AlphaFoldDB" id="A0A6M3LAJ5"/>
<reference evidence="1" key="1">
    <citation type="submission" date="2020-03" db="EMBL/GenBank/DDBJ databases">
        <title>The deep terrestrial virosphere.</title>
        <authorList>
            <person name="Holmfeldt K."/>
            <person name="Nilsson E."/>
            <person name="Simone D."/>
            <person name="Lopez-Fernandez M."/>
            <person name="Wu X."/>
            <person name="de Brujin I."/>
            <person name="Lundin D."/>
            <person name="Andersson A."/>
            <person name="Bertilsson S."/>
            <person name="Dopson M."/>
        </authorList>
    </citation>
    <scope>NUCLEOTIDE SEQUENCE</scope>
    <source>
        <strain evidence="1">MM415B02451</strain>
    </source>
</reference>
<accession>A0A6M3LAJ5</accession>
<gene>
    <name evidence="1" type="ORF">MM415B02451_0012</name>
</gene>